<dbReference type="EMBL" id="BMGT01000004">
    <property type="protein sequence ID" value="GGG87132.1"/>
    <property type="molecule type" value="Genomic_DNA"/>
</dbReference>
<name>A0A917HRR9_9BACT</name>
<sequence>MQLSLGDMTVRHMFNWRDYTGANPQQTLEAFLSVSEAVLGRLIQTPRGMMVVPMVPGEEASGAIYVYDRHRGDWYMLCFEDVDDSHFTTEGFEEAFAEYDLFRFVEHPELLLQWPEIAEA</sequence>
<protein>
    <submittedName>
        <fullName evidence="1">Uncharacterized protein</fullName>
    </submittedName>
</protein>
<dbReference type="RefSeq" id="WP_188555433.1">
    <property type="nucleotide sequence ID" value="NZ_BMGT01000004.1"/>
</dbReference>
<comment type="caution">
    <text evidence="1">The sequence shown here is derived from an EMBL/GenBank/DDBJ whole genome shotgun (WGS) entry which is preliminary data.</text>
</comment>
<proteinExistence type="predicted"/>
<organism evidence="1 2">
    <name type="scientific">Edaphobacter dinghuensis</name>
    <dbReference type="NCBI Taxonomy" id="1560005"/>
    <lineage>
        <taxon>Bacteria</taxon>
        <taxon>Pseudomonadati</taxon>
        <taxon>Acidobacteriota</taxon>
        <taxon>Terriglobia</taxon>
        <taxon>Terriglobales</taxon>
        <taxon>Acidobacteriaceae</taxon>
        <taxon>Edaphobacter</taxon>
    </lineage>
</organism>
<dbReference type="Proteomes" id="UP000647241">
    <property type="component" value="Unassembled WGS sequence"/>
</dbReference>
<accession>A0A917HRR9</accession>
<dbReference type="AlphaFoldDB" id="A0A917HRR9"/>
<keyword evidence="2" id="KW-1185">Reference proteome</keyword>
<evidence type="ECO:0000313" key="2">
    <source>
        <dbReference type="Proteomes" id="UP000647241"/>
    </source>
</evidence>
<evidence type="ECO:0000313" key="1">
    <source>
        <dbReference type="EMBL" id="GGG87132.1"/>
    </source>
</evidence>
<reference evidence="1" key="1">
    <citation type="journal article" date="2014" name="Int. J. Syst. Evol. Microbiol.">
        <title>Complete genome sequence of Corynebacterium casei LMG S-19264T (=DSM 44701T), isolated from a smear-ripened cheese.</title>
        <authorList>
            <consortium name="US DOE Joint Genome Institute (JGI-PGF)"/>
            <person name="Walter F."/>
            <person name="Albersmeier A."/>
            <person name="Kalinowski J."/>
            <person name="Ruckert C."/>
        </authorList>
    </citation>
    <scope>NUCLEOTIDE SEQUENCE</scope>
    <source>
        <strain evidence="1">CGMCC 1.12997</strain>
    </source>
</reference>
<reference evidence="1" key="2">
    <citation type="submission" date="2020-09" db="EMBL/GenBank/DDBJ databases">
        <authorList>
            <person name="Sun Q."/>
            <person name="Zhou Y."/>
        </authorList>
    </citation>
    <scope>NUCLEOTIDE SEQUENCE</scope>
    <source>
        <strain evidence="1">CGMCC 1.12997</strain>
    </source>
</reference>
<gene>
    <name evidence="1" type="ORF">GCM10011585_33950</name>
</gene>